<dbReference type="PaxDb" id="411902-CLOBOL_01028"/>
<reference evidence="2 3" key="2">
    <citation type="submission" date="2007-09" db="EMBL/GenBank/DDBJ databases">
        <title>Draft genome sequence of Clostridium bolteae (ATCC BAA-613).</title>
        <authorList>
            <person name="Sudarsanam P."/>
            <person name="Ley R."/>
            <person name="Guruge J."/>
            <person name="Turnbaugh P.J."/>
            <person name="Mahowald M."/>
            <person name="Liep D."/>
            <person name="Gordon J."/>
        </authorList>
    </citation>
    <scope>NUCLEOTIDE SEQUENCE [LARGE SCALE GENOMIC DNA]</scope>
    <source>
        <strain evidence="3">ATCC BAA-613 / DSM 15670 / CCUG 46953 / JCM 12243 / WAL 16351</strain>
    </source>
</reference>
<dbReference type="InterPro" id="IPR028979">
    <property type="entry name" value="Ser_kin/Pase_Hpr-like_N_sf"/>
</dbReference>
<dbReference type="SUPFAM" id="SSF75138">
    <property type="entry name" value="HprK N-terminal domain-like"/>
    <property type="match status" value="1"/>
</dbReference>
<dbReference type="eggNOG" id="COG4109">
    <property type="taxonomic scope" value="Bacteria"/>
</dbReference>
<gene>
    <name evidence="2" type="ORF">CLOBOL_01028</name>
</gene>
<proteinExistence type="predicted"/>
<evidence type="ECO:0000259" key="1">
    <source>
        <dbReference type="Pfam" id="PF07085"/>
    </source>
</evidence>
<dbReference type="InterPro" id="IPR010766">
    <property type="entry name" value="DRTGG"/>
</dbReference>
<dbReference type="AlphaFoldDB" id="A8RJU3"/>
<dbReference type="Proteomes" id="UP000005396">
    <property type="component" value="Unassembled WGS sequence"/>
</dbReference>
<evidence type="ECO:0000313" key="3">
    <source>
        <dbReference type="Proteomes" id="UP000005396"/>
    </source>
</evidence>
<sequence>MIVRRDKGMTVKDVRDVLGARVLAGEEFLDREVKSACGSDMMSDVLAFSKDHSVLLTGLCNPQVIRTAEMLDIVCIIFVRGKKPDESMLEMARDRGLVVMETGHRMFSACGMLYQAGLHGGAI</sequence>
<organism evidence="2 3">
    <name type="scientific">Enterocloster bolteae (strain ATCC BAA-613 / DSM 15670 / CCUG 46953 / JCM 12243 / WAL 16351)</name>
    <name type="common">Clostridium bolteae</name>
    <dbReference type="NCBI Taxonomy" id="411902"/>
    <lineage>
        <taxon>Bacteria</taxon>
        <taxon>Bacillati</taxon>
        <taxon>Bacillota</taxon>
        <taxon>Clostridia</taxon>
        <taxon>Lachnospirales</taxon>
        <taxon>Lachnospiraceae</taxon>
        <taxon>Enterocloster</taxon>
    </lineage>
</organism>
<feature type="domain" description="DRTGG" evidence="1">
    <location>
        <begin position="14"/>
        <end position="115"/>
    </location>
</feature>
<evidence type="ECO:0000313" key="2">
    <source>
        <dbReference type="EMBL" id="EDP18666.1"/>
    </source>
</evidence>
<protein>
    <recommendedName>
        <fullName evidence="1">DRTGG domain-containing protein</fullName>
    </recommendedName>
</protein>
<comment type="caution">
    <text evidence="2">The sequence shown here is derived from an EMBL/GenBank/DDBJ whole genome shotgun (WGS) entry which is preliminary data.</text>
</comment>
<reference evidence="2 3" key="1">
    <citation type="submission" date="2007-08" db="EMBL/GenBank/DDBJ databases">
        <authorList>
            <person name="Fulton L."/>
            <person name="Clifton S."/>
            <person name="Fulton B."/>
            <person name="Xu J."/>
            <person name="Minx P."/>
            <person name="Pepin K.H."/>
            <person name="Johnson M."/>
            <person name="Thiruvilangam P."/>
            <person name="Bhonagiri V."/>
            <person name="Nash W.E."/>
            <person name="Mardis E.R."/>
            <person name="Wilson R.K."/>
        </authorList>
    </citation>
    <scope>NUCLEOTIDE SEQUENCE [LARGE SCALE GENOMIC DNA]</scope>
    <source>
        <strain evidence="3">ATCC BAA-613 / DSM 15670 / CCUG 46953 / JCM 12243 / WAL 16351</strain>
    </source>
</reference>
<dbReference type="EMBL" id="ABCC02000011">
    <property type="protein sequence ID" value="EDP18666.1"/>
    <property type="molecule type" value="Genomic_DNA"/>
</dbReference>
<dbReference type="Gene3D" id="3.40.1390.20">
    <property type="entry name" value="HprK N-terminal domain-like"/>
    <property type="match status" value="1"/>
</dbReference>
<dbReference type="Pfam" id="PF07085">
    <property type="entry name" value="DRTGG"/>
    <property type="match status" value="1"/>
</dbReference>
<accession>A8RJU3</accession>
<name>A8RJU3_ENTBW</name>
<dbReference type="HOGENOM" id="CLU_140224_0_0_9"/>